<evidence type="ECO:0000256" key="3">
    <source>
        <dbReference type="ARBA" id="ARBA00022475"/>
    </source>
</evidence>
<feature type="transmembrane region" description="Helical" evidence="8">
    <location>
        <begin position="64"/>
        <end position="81"/>
    </location>
</feature>
<feature type="transmembrane region" description="Helical" evidence="8">
    <location>
        <begin position="6"/>
        <end position="27"/>
    </location>
</feature>
<feature type="transmembrane region" description="Helical" evidence="8">
    <location>
        <begin position="93"/>
        <end position="116"/>
    </location>
</feature>
<gene>
    <name evidence="9" type="primary">zupT_3</name>
    <name evidence="9" type="ORF">NCTC13307_04385</name>
</gene>
<name>A0A381KKU2_CLODI</name>
<keyword evidence="3" id="KW-1003">Cell membrane</keyword>
<sequence>MILKVTIIGLLAGVIGTGLGGVISAIFKREVDKYLSFFMGLSGGIMLAVVVFDLMKESMDKMGIINTVIFTFVGALITMYIKTKLDVSGNMASGYLIFISILLHNLPEGLAIGSSFMSTESLGITLAIVIGLHNIPEGLAMALGLVCNKMKLSKVILFTVIAGLPMGLGSFLGVYFGGVFTSSYRSISCYSRRYYDVCCIGRNFSTFKKCVLYNWFLVRYNDCKLYIKLK</sequence>
<dbReference type="PANTHER" id="PTHR11040:SF211">
    <property type="entry name" value="ZINC TRANSPORTER ZIP11"/>
    <property type="match status" value="1"/>
</dbReference>
<dbReference type="GO" id="GO:0005385">
    <property type="term" value="F:zinc ion transmembrane transporter activity"/>
    <property type="evidence" value="ECO:0007669"/>
    <property type="project" value="TreeGrafter"/>
</dbReference>
<evidence type="ECO:0000256" key="4">
    <source>
        <dbReference type="ARBA" id="ARBA00022692"/>
    </source>
</evidence>
<comment type="similarity">
    <text evidence="2">Belongs to the ZIP transporter (TC 2.A.5) family.</text>
</comment>
<keyword evidence="6 8" id="KW-1133">Transmembrane helix</keyword>
<accession>A0A381KKU2</accession>
<feature type="transmembrane region" description="Helical" evidence="8">
    <location>
        <begin position="34"/>
        <end position="52"/>
    </location>
</feature>
<evidence type="ECO:0000256" key="7">
    <source>
        <dbReference type="ARBA" id="ARBA00023136"/>
    </source>
</evidence>
<keyword evidence="7 8" id="KW-0472">Membrane</keyword>
<dbReference type="AlphaFoldDB" id="A0A381KKU2"/>
<evidence type="ECO:0000256" key="5">
    <source>
        <dbReference type="ARBA" id="ARBA00022833"/>
    </source>
</evidence>
<feature type="transmembrane region" description="Helical" evidence="8">
    <location>
        <begin position="122"/>
        <end position="143"/>
    </location>
</feature>
<dbReference type="GO" id="GO:0005886">
    <property type="term" value="C:plasma membrane"/>
    <property type="evidence" value="ECO:0007669"/>
    <property type="project" value="UniProtKB-SubCell"/>
</dbReference>
<dbReference type="PANTHER" id="PTHR11040">
    <property type="entry name" value="ZINC/IRON TRANSPORTER"/>
    <property type="match status" value="1"/>
</dbReference>
<evidence type="ECO:0000256" key="2">
    <source>
        <dbReference type="ARBA" id="ARBA00006939"/>
    </source>
</evidence>
<dbReference type="InterPro" id="IPR003689">
    <property type="entry name" value="ZIP"/>
</dbReference>
<evidence type="ECO:0000256" key="1">
    <source>
        <dbReference type="ARBA" id="ARBA00004651"/>
    </source>
</evidence>
<reference evidence="9" key="1">
    <citation type="submission" date="2018-06" db="EMBL/GenBank/DDBJ databases">
        <authorList>
            <consortium name="Pathogen Informatics"/>
            <person name="Doyle S."/>
        </authorList>
    </citation>
    <scope>NUCLEOTIDE SEQUENCE</scope>
    <source>
        <strain evidence="9">NCTC13307</strain>
    </source>
</reference>
<comment type="subcellular location">
    <subcellularLocation>
        <location evidence="1">Cell membrane</location>
        <topology evidence="1">Multi-pass membrane protein</topology>
    </subcellularLocation>
</comment>
<evidence type="ECO:0000256" key="6">
    <source>
        <dbReference type="ARBA" id="ARBA00022989"/>
    </source>
</evidence>
<organism evidence="9">
    <name type="scientific">Clostridioides difficile</name>
    <name type="common">Peptoclostridium difficile</name>
    <dbReference type="NCBI Taxonomy" id="1496"/>
    <lineage>
        <taxon>Bacteria</taxon>
        <taxon>Bacillati</taxon>
        <taxon>Bacillota</taxon>
        <taxon>Clostridia</taxon>
        <taxon>Peptostreptococcales</taxon>
        <taxon>Peptostreptococcaceae</taxon>
        <taxon>Clostridioides</taxon>
    </lineage>
</organism>
<feature type="transmembrane region" description="Helical" evidence="8">
    <location>
        <begin position="155"/>
        <end position="176"/>
    </location>
</feature>
<proteinExistence type="inferred from homology"/>
<protein>
    <submittedName>
        <fullName evidence="9">Zinc transporter</fullName>
    </submittedName>
</protein>
<dbReference type="Pfam" id="PF02535">
    <property type="entry name" value="Zip"/>
    <property type="match status" value="1"/>
</dbReference>
<evidence type="ECO:0000256" key="8">
    <source>
        <dbReference type="SAM" id="Phobius"/>
    </source>
</evidence>
<keyword evidence="4 8" id="KW-0812">Transmembrane</keyword>
<keyword evidence="5" id="KW-0862">Zinc</keyword>
<evidence type="ECO:0000313" key="9">
    <source>
        <dbReference type="EMBL" id="SUY83267.1"/>
    </source>
</evidence>
<dbReference type="EMBL" id="UFWD01000002">
    <property type="protein sequence ID" value="SUY83267.1"/>
    <property type="molecule type" value="Genomic_DNA"/>
</dbReference>